<dbReference type="Gene3D" id="2.60.120.560">
    <property type="entry name" value="Exo-inulinase, domain 1"/>
    <property type="match status" value="1"/>
</dbReference>
<organism evidence="4 5">
    <name type="scientific">Psychromonas marina</name>
    <dbReference type="NCBI Taxonomy" id="88364"/>
    <lineage>
        <taxon>Bacteria</taxon>
        <taxon>Pseudomonadati</taxon>
        <taxon>Pseudomonadota</taxon>
        <taxon>Gammaproteobacteria</taxon>
        <taxon>Alteromonadales</taxon>
        <taxon>Psychromonadaceae</taxon>
        <taxon>Psychromonas</taxon>
    </lineage>
</organism>
<dbReference type="EMBL" id="BSPQ01000002">
    <property type="protein sequence ID" value="GLS90245.1"/>
    <property type="molecule type" value="Genomic_DNA"/>
</dbReference>
<keyword evidence="2" id="KW-0732">Signal</keyword>
<dbReference type="SUPFAM" id="SSF51055">
    <property type="entry name" value="Carbohydrate binding domain"/>
    <property type="match status" value="1"/>
</dbReference>
<protein>
    <recommendedName>
        <fullName evidence="3">Chitin-binding type-3 domain-containing protein</fullName>
    </recommendedName>
</protein>
<sequence length="331" mass="37085">MIKRSTRFKLKKLVSYLSTLCLVSVSGSATALYSADHEKKPAYASNEAAENLLLQAPETDKHQDSQHLQYNSNKPNIRHIDLSTGMLSKDASTSWQHGFGGNKVFNTIAVDTLSSDANQSNQYRAKITQWKNDSTIPNWSGLHAITRYQCANNLYLASVRYDGKVTIKVKHQGTYTTLAETKLENGINTYLNEDGHLATGKWYKIKFSALGSILTVNLDGIDILSVENELLKNGRIGIRSDYASTYLDDWQLITSPRSQANKAIETEKSPLELTAVNLTPWESNLSFTSGDYVQYNDKTYQANWMTKNQNPIKHSGKWQAWSEVSNSSTVI</sequence>
<dbReference type="CDD" id="cd12215">
    <property type="entry name" value="ChiC_BD"/>
    <property type="match status" value="1"/>
</dbReference>
<dbReference type="Gene3D" id="2.10.10.20">
    <property type="entry name" value="Carbohydrate-binding module superfamily 5/12"/>
    <property type="match status" value="1"/>
</dbReference>
<comment type="caution">
    <text evidence="4">The sequence shown here is derived from an EMBL/GenBank/DDBJ whole genome shotgun (WGS) entry which is preliminary data.</text>
</comment>
<feature type="signal peptide" evidence="2">
    <location>
        <begin position="1"/>
        <end position="31"/>
    </location>
</feature>
<name>A0ABQ6DZ36_9GAMM</name>
<dbReference type="InterPro" id="IPR036573">
    <property type="entry name" value="CBM_sf_5/12"/>
</dbReference>
<evidence type="ECO:0000256" key="2">
    <source>
        <dbReference type="SAM" id="SignalP"/>
    </source>
</evidence>
<dbReference type="Proteomes" id="UP001157353">
    <property type="component" value="Unassembled WGS sequence"/>
</dbReference>
<dbReference type="InterPro" id="IPR003610">
    <property type="entry name" value="CBM5/12"/>
</dbReference>
<feature type="chain" id="PRO_5046968885" description="Chitin-binding type-3 domain-containing protein" evidence="2">
    <location>
        <begin position="32"/>
        <end position="331"/>
    </location>
</feature>
<keyword evidence="5" id="KW-1185">Reference proteome</keyword>
<dbReference type="SMART" id="SM00495">
    <property type="entry name" value="ChtBD3"/>
    <property type="match status" value="1"/>
</dbReference>
<evidence type="ECO:0000313" key="4">
    <source>
        <dbReference type="EMBL" id="GLS90245.1"/>
    </source>
</evidence>
<accession>A0ABQ6DZ36</accession>
<gene>
    <name evidence="4" type="ORF">GCM10007916_13120</name>
</gene>
<reference evidence="5" key="1">
    <citation type="journal article" date="2019" name="Int. J. Syst. Evol. Microbiol.">
        <title>The Global Catalogue of Microorganisms (GCM) 10K type strain sequencing project: providing services to taxonomists for standard genome sequencing and annotation.</title>
        <authorList>
            <consortium name="The Broad Institute Genomics Platform"/>
            <consortium name="The Broad Institute Genome Sequencing Center for Infectious Disease"/>
            <person name="Wu L."/>
            <person name="Ma J."/>
        </authorList>
    </citation>
    <scope>NUCLEOTIDE SEQUENCE [LARGE SCALE GENOMIC DNA]</scope>
    <source>
        <strain evidence="5">NBRC 103166</strain>
    </source>
</reference>
<dbReference type="RefSeq" id="WP_284203362.1">
    <property type="nucleotide sequence ID" value="NZ_BSPQ01000002.1"/>
</dbReference>
<feature type="domain" description="Chitin-binding type-3" evidence="3">
    <location>
        <begin position="278"/>
        <end position="324"/>
    </location>
</feature>
<keyword evidence="1" id="KW-0378">Hydrolase</keyword>
<evidence type="ECO:0000259" key="3">
    <source>
        <dbReference type="SMART" id="SM00495"/>
    </source>
</evidence>
<proteinExistence type="predicted"/>
<evidence type="ECO:0000313" key="5">
    <source>
        <dbReference type="Proteomes" id="UP001157353"/>
    </source>
</evidence>
<evidence type="ECO:0000256" key="1">
    <source>
        <dbReference type="ARBA" id="ARBA00022801"/>
    </source>
</evidence>